<protein>
    <submittedName>
        <fullName evidence="2">Ribosomal RNA small subunit methyltransferase I</fullName>
    </submittedName>
</protein>
<dbReference type="GO" id="GO:0032259">
    <property type="term" value="P:methylation"/>
    <property type="evidence" value="ECO:0007669"/>
    <property type="project" value="UniProtKB-KW"/>
</dbReference>
<reference evidence="2 3" key="1">
    <citation type="submission" date="2017-08" db="EMBL/GenBank/DDBJ databases">
        <title>WGS of Clinical strains of the CDC Group NO-1 linked to zoonotic infections in humans.</title>
        <authorList>
            <person name="Bernier A.-M."/>
            <person name="Bernard K."/>
        </authorList>
    </citation>
    <scope>NUCLEOTIDE SEQUENCE [LARGE SCALE GENOMIC DNA]</scope>
    <source>
        <strain evidence="2 3">NML79-0751</strain>
    </source>
</reference>
<dbReference type="PANTHER" id="PTHR46111">
    <property type="entry name" value="RIBOSOMAL RNA SMALL SUBUNIT METHYLTRANSFERASE I"/>
    <property type="match status" value="1"/>
</dbReference>
<dbReference type="Proteomes" id="UP000218644">
    <property type="component" value="Unassembled WGS sequence"/>
</dbReference>
<evidence type="ECO:0000256" key="1">
    <source>
        <dbReference type="SAM" id="MobiDB-lite"/>
    </source>
</evidence>
<proteinExistence type="predicted"/>
<name>A0A2A2AMP4_9BURK</name>
<dbReference type="InterPro" id="IPR014776">
    <property type="entry name" value="4pyrrole_Mease_sub2"/>
</dbReference>
<organism evidence="2 3">
    <name type="scientific">Vandammella animalimorsus</name>
    <dbReference type="NCBI Taxonomy" id="2029117"/>
    <lineage>
        <taxon>Bacteria</taxon>
        <taxon>Pseudomonadati</taxon>
        <taxon>Pseudomonadota</taxon>
        <taxon>Betaproteobacteria</taxon>
        <taxon>Burkholderiales</taxon>
        <taxon>Comamonadaceae</taxon>
        <taxon>Vandammella</taxon>
    </lineage>
</organism>
<dbReference type="Gene3D" id="3.40.1010.10">
    <property type="entry name" value="Cobalt-precorrin-4 Transmethylase, Domain 1"/>
    <property type="match status" value="1"/>
</dbReference>
<gene>
    <name evidence="2" type="ORF">CK623_12025</name>
</gene>
<dbReference type="RefSeq" id="WP_095557663.1">
    <property type="nucleotide sequence ID" value="NZ_NSJD01000025.1"/>
</dbReference>
<keyword evidence="2" id="KW-0489">Methyltransferase</keyword>
<evidence type="ECO:0000313" key="2">
    <source>
        <dbReference type="EMBL" id="PAT39013.1"/>
    </source>
</evidence>
<dbReference type="InterPro" id="IPR008189">
    <property type="entry name" value="rRNA_ssu_MeTfrase_I"/>
</dbReference>
<dbReference type="InterPro" id="IPR014777">
    <property type="entry name" value="4pyrrole_Mease_sub1"/>
</dbReference>
<accession>A0A2A2AMP4</accession>
<feature type="region of interest" description="Disordered" evidence="1">
    <location>
        <begin position="91"/>
        <end position="129"/>
    </location>
</feature>
<feature type="compositionally biased region" description="Low complexity" evidence="1">
    <location>
        <begin position="96"/>
        <end position="110"/>
    </location>
</feature>
<dbReference type="AlphaFoldDB" id="A0A2A2AMP4"/>
<dbReference type="GO" id="GO:0008168">
    <property type="term" value="F:methyltransferase activity"/>
    <property type="evidence" value="ECO:0007669"/>
    <property type="project" value="UniProtKB-KW"/>
</dbReference>
<dbReference type="EMBL" id="NSJD01000025">
    <property type="protein sequence ID" value="PAT39013.1"/>
    <property type="molecule type" value="Genomic_DNA"/>
</dbReference>
<comment type="caution">
    <text evidence="2">The sequence shown here is derived from an EMBL/GenBank/DDBJ whole genome shotgun (WGS) entry which is preliminary data.</text>
</comment>
<sequence length="298" mass="31252">MSAPATTPAATAPRGRLLLVPAPLDFGCAEQVPLEQVLPAHTLREAARLRHWIAESAKSARAYLKRIDALYPLAAPLQELHIAELPRHIHKQGDHAGAARPKAGRSAAARQRPERHGAHATRSASDSGAAAFEPRALLQPALAGHDIGLVSEAGMPGVADPGSSIVRAAHQLGLGVLPLVGPVSLLLALAASGLNGQSFAFVGYLPQDDAARAAAIGQLEAQARRSGQAQILIETPYRNARLWQALLQQLRPETWLSISAGLSLPSAISQSRPVQQWRSLGGACPVDGKTPAVFTLGC</sequence>
<keyword evidence="2" id="KW-0808">Transferase</keyword>
<dbReference type="InterPro" id="IPR035996">
    <property type="entry name" value="4pyrrol_Methylase_sf"/>
</dbReference>
<dbReference type="Gene3D" id="3.30.950.10">
    <property type="entry name" value="Methyltransferase, Cobalt-precorrin-4 Transmethylase, Domain 2"/>
    <property type="match status" value="1"/>
</dbReference>
<evidence type="ECO:0000313" key="3">
    <source>
        <dbReference type="Proteomes" id="UP000218644"/>
    </source>
</evidence>
<dbReference type="SUPFAM" id="SSF53790">
    <property type="entry name" value="Tetrapyrrole methylase"/>
    <property type="match status" value="1"/>
</dbReference>
<dbReference type="PANTHER" id="PTHR46111:SF2">
    <property type="entry name" value="SAM-DEPENDENT METHYLTRANSFERASE"/>
    <property type="match status" value="1"/>
</dbReference>
<dbReference type="CDD" id="cd11649">
    <property type="entry name" value="RsmI_like"/>
    <property type="match status" value="1"/>
</dbReference>